<dbReference type="Pfam" id="PF03965">
    <property type="entry name" value="Penicillinase_R"/>
    <property type="match status" value="1"/>
</dbReference>
<keyword evidence="4" id="KW-0804">Transcription</keyword>
<gene>
    <name evidence="6" type="ORF">ACFH04_07575</name>
</gene>
<dbReference type="EMBL" id="JBHMQV010000007">
    <property type="protein sequence ID" value="MFC0843589.1"/>
    <property type="molecule type" value="Genomic_DNA"/>
</dbReference>
<comment type="similarity">
    <text evidence="1">Belongs to the BlaI transcriptional regulatory family.</text>
</comment>
<reference evidence="6 7" key="1">
    <citation type="submission" date="2024-09" db="EMBL/GenBank/DDBJ databases">
        <authorList>
            <person name="Sun Q."/>
            <person name="Mori K."/>
        </authorList>
    </citation>
    <scope>NUCLEOTIDE SEQUENCE [LARGE SCALE GENOMIC DNA]</scope>
    <source>
        <strain evidence="6 7">JCM 4557</strain>
    </source>
</reference>
<proteinExistence type="inferred from homology"/>
<evidence type="ECO:0000256" key="5">
    <source>
        <dbReference type="SAM" id="MobiDB-lite"/>
    </source>
</evidence>
<dbReference type="RefSeq" id="WP_394317335.1">
    <property type="nucleotide sequence ID" value="NZ_JBHMQV010000007.1"/>
</dbReference>
<organism evidence="6 7">
    <name type="scientific">Streptomyces noboritoensis</name>
    <dbReference type="NCBI Taxonomy" id="67337"/>
    <lineage>
        <taxon>Bacteria</taxon>
        <taxon>Bacillati</taxon>
        <taxon>Actinomycetota</taxon>
        <taxon>Actinomycetes</taxon>
        <taxon>Kitasatosporales</taxon>
        <taxon>Streptomycetaceae</taxon>
        <taxon>Streptomyces</taxon>
    </lineage>
</organism>
<sequence>MDGHDRTGTPHEGDRRLANGQREAEVVAVLRSASGPLTPREVLERIGGDLAYSTVVTILTRLYEKDVLTRAAHGRAFAYTPATDEPGFAARKMRQAMEEVPDREGVLTRFVDDLSSRDEALLRRLLGGDLDAGR</sequence>
<dbReference type="SUPFAM" id="SSF46785">
    <property type="entry name" value="Winged helix' DNA-binding domain"/>
    <property type="match status" value="1"/>
</dbReference>
<dbReference type="InterPro" id="IPR005650">
    <property type="entry name" value="BlaI_family"/>
</dbReference>
<evidence type="ECO:0000313" key="6">
    <source>
        <dbReference type="EMBL" id="MFC0843589.1"/>
    </source>
</evidence>
<dbReference type="InterPro" id="IPR036390">
    <property type="entry name" value="WH_DNA-bd_sf"/>
</dbReference>
<accession>A0ABV6TEM9</accession>
<dbReference type="InterPro" id="IPR036388">
    <property type="entry name" value="WH-like_DNA-bd_sf"/>
</dbReference>
<evidence type="ECO:0000256" key="1">
    <source>
        <dbReference type="ARBA" id="ARBA00011046"/>
    </source>
</evidence>
<protein>
    <submittedName>
        <fullName evidence="6">BlaI/MecI/CopY family transcriptional regulator</fullName>
    </submittedName>
</protein>
<keyword evidence="7" id="KW-1185">Reference proteome</keyword>
<evidence type="ECO:0000256" key="2">
    <source>
        <dbReference type="ARBA" id="ARBA00023015"/>
    </source>
</evidence>
<keyword evidence="2" id="KW-0805">Transcription regulation</keyword>
<evidence type="ECO:0000256" key="4">
    <source>
        <dbReference type="ARBA" id="ARBA00023163"/>
    </source>
</evidence>
<name>A0ABV6TEM9_9ACTN</name>
<feature type="region of interest" description="Disordered" evidence="5">
    <location>
        <begin position="1"/>
        <end position="21"/>
    </location>
</feature>
<dbReference type="Proteomes" id="UP001589887">
    <property type="component" value="Unassembled WGS sequence"/>
</dbReference>
<comment type="caution">
    <text evidence="6">The sequence shown here is derived from an EMBL/GenBank/DDBJ whole genome shotgun (WGS) entry which is preliminary data.</text>
</comment>
<evidence type="ECO:0000256" key="3">
    <source>
        <dbReference type="ARBA" id="ARBA00023125"/>
    </source>
</evidence>
<keyword evidence="3" id="KW-0238">DNA-binding</keyword>
<dbReference type="Gene3D" id="1.10.10.10">
    <property type="entry name" value="Winged helix-like DNA-binding domain superfamily/Winged helix DNA-binding domain"/>
    <property type="match status" value="1"/>
</dbReference>
<evidence type="ECO:0000313" key="7">
    <source>
        <dbReference type="Proteomes" id="UP001589887"/>
    </source>
</evidence>